<dbReference type="RefSeq" id="WP_394303422.1">
    <property type="nucleotide sequence ID" value="NZ_JBHMQT010000055.1"/>
</dbReference>
<keyword evidence="1" id="KW-1133">Transmembrane helix</keyword>
<comment type="caution">
    <text evidence="3">The sequence shown here is derived from an EMBL/GenBank/DDBJ whole genome shotgun (WGS) entry which is preliminary data.</text>
</comment>
<keyword evidence="1" id="KW-0812">Transmembrane</keyword>
<feature type="transmembrane region" description="Helical" evidence="1">
    <location>
        <begin position="12"/>
        <end position="29"/>
    </location>
</feature>
<feature type="transmembrane region" description="Helical" evidence="1">
    <location>
        <begin position="83"/>
        <end position="108"/>
    </location>
</feature>
<feature type="transmembrane region" description="Helical" evidence="1">
    <location>
        <begin position="147"/>
        <end position="165"/>
    </location>
</feature>
<dbReference type="InterPro" id="IPR055648">
    <property type="entry name" value="DUF7224"/>
</dbReference>
<evidence type="ECO:0000259" key="2">
    <source>
        <dbReference type="Pfam" id="PF23866"/>
    </source>
</evidence>
<sequence>MNWHGRLRSSTGLYALPLAIVLAVMQARRELGSMDLSWPGASAMAGSAVVVIAPIFAAVAAWEAGRLKRGRVENWTSTRPWYIVALDAVTLPLLFAACALMSALLSLLPEMASVPGAPDWRFIGVAALVCIGFISLGFGAGRLLKPVYAVPACLVGTYLWLAYPISMQPLWLRHLTGNYDMACCRYDQVPDARALVAGMLVAIAVVVMGIGLSVAQRHLAVKRVLAGLFSLSLVSCGVLLVHDMSWEAATARSAQELICTSGTGQAKLRVCVWPEHADDARVIAKAASPAVNRLVGAGLQRPKTVTEGPPAENEWSFYYPGDPASVPWAIALGLVPQDVPKCQDQGGEWLTGDMVLVLAAWLSVKAGSPDDLVEKRVGPEAMAQVQQVTQRPTSSQLKWFRDNMKILGACDVKPVTVQ</sequence>
<evidence type="ECO:0000313" key="3">
    <source>
        <dbReference type="EMBL" id="MFC0865395.1"/>
    </source>
</evidence>
<protein>
    <recommendedName>
        <fullName evidence="2">DUF7224 domain-containing protein</fullName>
    </recommendedName>
</protein>
<evidence type="ECO:0000313" key="4">
    <source>
        <dbReference type="Proteomes" id="UP001589870"/>
    </source>
</evidence>
<dbReference type="EMBL" id="JBHMQT010000055">
    <property type="protein sequence ID" value="MFC0865395.1"/>
    <property type="molecule type" value="Genomic_DNA"/>
</dbReference>
<gene>
    <name evidence="3" type="ORF">ACFHYQ_24175</name>
</gene>
<feature type="transmembrane region" description="Helical" evidence="1">
    <location>
        <begin position="194"/>
        <end position="212"/>
    </location>
</feature>
<feature type="transmembrane region" description="Helical" evidence="1">
    <location>
        <begin position="224"/>
        <end position="242"/>
    </location>
</feature>
<accession>A0ABV6UB15</accession>
<feature type="domain" description="DUF7224" evidence="2">
    <location>
        <begin position="270"/>
        <end position="410"/>
    </location>
</feature>
<dbReference type="Proteomes" id="UP001589870">
    <property type="component" value="Unassembled WGS sequence"/>
</dbReference>
<feature type="transmembrane region" description="Helical" evidence="1">
    <location>
        <begin position="41"/>
        <end position="62"/>
    </location>
</feature>
<organism evidence="3 4">
    <name type="scientific">Sphaerimonospora cavernae</name>
    <dbReference type="NCBI Taxonomy" id="1740611"/>
    <lineage>
        <taxon>Bacteria</taxon>
        <taxon>Bacillati</taxon>
        <taxon>Actinomycetota</taxon>
        <taxon>Actinomycetes</taxon>
        <taxon>Streptosporangiales</taxon>
        <taxon>Streptosporangiaceae</taxon>
        <taxon>Sphaerimonospora</taxon>
    </lineage>
</organism>
<name>A0ABV6UB15_9ACTN</name>
<feature type="transmembrane region" description="Helical" evidence="1">
    <location>
        <begin position="120"/>
        <end position="140"/>
    </location>
</feature>
<proteinExistence type="predicted"/>
<keyword evidence="4" id="KW-1185">Reference proteome</keyword>
<keyword evidence="1" id="KW-0472">Membrane</keyword>
<reference evidence="3 4" key="1">
    <citation type="submission" date="2024-09" db="EMBL/GenBank/DDBJ databases">
        <authorList>
            <person name="Sun Q."/>
            <person name="Mori K."/>
        </authorList>
    </citation>
    <scope>NUCLEOTIDE SEQUENCE [LARGE SCALE GENOMIC DNA]</scope>
    <source>
        <strain evidence="3 4">TBRC 1851</strain>
    </source>
</reference>
<dbReference type="Pfam" id="PF23866">
    <property type="entry name" value="DUF7224"/>
    <property type="match status" value="1"/>
</dbReference>
<evidence type="ECO:0000256" key="1">
    <source>
        <dbReference type="SAM" id="Phobius"/>
    </source>
</evidence>